<name>A0ABR0AHF8_9CRUS</name>
<reference evidence="2 3" key="1">
    <citation type="journal article" date="2023" name="Nucleic Acids Res.">
        <title>The hologenome of Daphnia magna reveals possible DNA methylation and microbiome-mediated evolution of the host genome.</title>
        <authorList>
            <person name="Chaturvedi A."/>
            <person name="Li X."/>
            <person name="Dhandapani V."/>
            <person name="Marshall H."/>
            <person name="Kissane S."/>
            <person name="Cuenca-Cambronero M."/>
            <person name="Asole G."/>
            <person name="Calvet F."/>
            <person name="Ruiz-Romero M."/>
            <person name="Marangio P."/>
            <person name="Guigo R."/>
            <person name="Rago D."/>
            <person name="Mirbahai L."/>
            <person name="Eastwood N."/>
            <person name="Colbourne J.K."/>
            <person name="Zhou J."/>
            <person name="Mallon E."/>
            <person name="Orsini L."/>
        </authorList>
    </citation>
    <scope>NUCLEOTIDE SEQUENCE [LARGE SCALE GENOMIC DNA]</scope>
    <source>
        <strain evidence="2">LRV0_1</strain>
    </source>
</reference>
<evidence type="ECO:0000313" key="2">
    <source>
        <dbReference type="EMBL" id="KAK4024554.1"/>
    </source>
</evidence>
<accession>A0ABR0AHF8</accession>
<evidence type="ECO:0000256" key="1">
    <source>
        <dbReference type="SAM" id="MobiDB-lite"/>
    </source>
</evidence>
<keyword evidence="3" id="KW-1185">Reference proteome</keyword>
<feature type="compositionally biased region" description="Basic and acidic residues" evidence="1">
    <location>
        <begin position="47"/>
        <end position="67"/>
    </location>
</feature>
<evidence type="ECO:0000313" key="3">
    <source>
        <dbReference type="Proteomes" id="UP001234178"/>
    </source>
</evidence>
<dbReference type="Proteomes" id="UP001234178">
    <property type="component" value="Unassembled WGS sequence"/>
</dbReference>
<proteinExistence type="predicted"/>
<protein>
    <submittedName>
        <fullName evidence="2">Uncharacterized protein</fullName>
    </submittedName>
</protein>
<organism evidence="2 3">
    <name type="scientific">Daphnia magna</name>
    <dbReference type="NCBI Taxonomy" id="35525"/>
    <lineage>
        <taxon>Eukaryota</taxon>
        <taxon>Metazoa</taxon>
        <taxon>Ecdysozoa</taxon>
        <taxon>Arthropoda</taxon>
        <taxon>Crustacea</taxon>
        <taxon>Branchiopoda</taxon>
        <taxon>Diplostraca</taxon>
        <taxon>Cladocera</taxon>
        <taxon>Anomopoda</taxon>
        <taxon>Daphniidae</taxon>
        <taxon>Daphnia</taxon>
    </lineage>
</organism>
<sequence>MAANYNVSVICLIRYPNRTQHQRKRKQLCEENGLWLRRASKRKRKERTVERTEKEKSMQSDFVRLEKEEDEEVWDNRKGKQQIGKSHNETVEIEEENDERLDRGIWNQGDPGRIELAKT</sequence>
<feature type="region of interest" description="Disordered" evidence="1">
    <location>
        <begin position="41"/>
        <end position="119"/>
    </location>
</feature>
<gene>
    <name evidence="2" type="ORF">OUZ56_009977</name>
</gene>
<dbReference type="EMBL" id="JAOYFB010000037">
    <property type="protein sequence ID" value="KAK4024554.1"/>
    <property type="molecule type" value="Genomic_DNA"/>
</dbReference>
<comment type="caution">
    <text evidence="2">The sequence shown here is derived from an EMBL/GenBank/DDBJ whole genome shotgun (WGS) entry which is preliminary data.</text>
</comment>